<keyword evidence="2" id="KW-1185">Reference proteome</keyword>
<organism evidence="1 2">
    <name type="scientific">Eumeta variegata</name>
    <name type="common">Bagworm moth</name>
    <name type="synonym">Eumeta japonica</name>
    <dbReference type="NCBI Taxonomy" id="151549"/>
    <lineage>
        <taxon>Eukaryota</taxon>
        <taxon>Metazoa</taxon>
        <taxon>Ecdysozoa</taxon>
        <taxon>Arthropoda</taxon>
        <taxon>Hexapoda</taxon>
        <taxon>Insecta</taxon>
        <taxon>Pterygota</taxon>
        <taxon>Neoptera</taxon>
        <taxon>Endopterygota</taxon>
        <taxon>Lepidoptera</taxon>
        <taxon>Glossata</taxon>
        <taxon>Ditrysia</taxon>
        <taxon>Tineoidea</taxon>
        <taxon>Psychidae</taxon>
        <taxon>Oiketicinae</taxon>
        <taxon>Eumeta</taxon>
    </lineage>
</organism>
<comment type="caution">
    <text evidence="1">The sequence shown here is derived from an EMBL/GenBank/DDBJ whole genome shotgun (WGS) entry which is preliminary data.</text>
</comment>
<reference evidence="1 2" key="1">
    <citation type="journal article" date="2019" name="Commun. Biol.">
        <title>The bagworm genome reveals a unique fibroin gene that provides high tensile strength.</title>
        <authorList>
            <person name="Kono N."/>
            <person name="Nakamura H."/>
            <person name="Ohtoshi R."/>
            <person name="Tomita M."/>
            <person name="Numata K."/>
            <person name="Arakawa K."/>
        </authorList>
    </citation>
    <scope>NUCLEOTIDE SEQUENCE [LARGE SCALE GENOMIC DNA]</scope>
</reference>
<sequence length="69" mass="7740">MKEVVADENCLGYYEEMRERWNIVHTREGYIAVSKTVTNEPNERGDIREGSMFVGGWPVSSGGSSILNS</sequence>
<dbReference type="AlphaFoldDB" id="A0A4C1W857"/>
<protein>
    <submittedName>
        <fullName evidence="1">Uncharacterized protein</fullName>
    </submittedName>
</protein>
<accession>A0A4C1W857</accession>
<gene>
    <name evidence="1" type="ORF">EVAR_96045_1</name>
</gene>
<proteinExistence type="predicted"/>
<evidence type="ECO:0000313" key="1">
    <source>
        <dbReference type="EMBL" id="GBP47090.1"/>
    </source>
</evidence>
<name>A0A4C1W857_EUMVA</name>
<dbReference type="EMBL" id="BGZK01000495">
    <property type="protein sequence ID" value="GBP47090.1"/>
    <property type="molecule type" value="Genomic_DNA"/>
</dbReference>
<evidence type="ECO:0000313" key="2">
    <source>
        <dbReference type="Proteomes" id="UP000299102"/>
    </source>
</evidence>
<dbReference type="Proteomes" id="UP000299102">
    <property type="component" value="Unassembled WGS sequence"/>
</dbReference>